<sequence length="312" mass="36577">MICLMISIVSAHVSKIDFRSGYHQTRMNHSDKWKTALKTKFGLYEWLVMYLCLSNPPINFLCLINHVMNPFVGKFVVVYFDDIYIYNKTMHEHINHLRCAFDTSHEALKHIQAQGKLNKRHTKWIEFHETFPYLGFECLNAMYPMFSQIFQDCEEWERKNGRKREKSMKNFMRCEPSPRKKEPKVRTRVTRGMRLNRVSGYGHIARSGENDAIQIAPRPLPSLFTQSQAQNLKRMQGLLMKLEIAWGSEENAVEETTTLGEHEPFGKLHNGLGEDLRSRTLHNASKEGSCRRPSWQLTELIRRARLISLKFT</sequence>
<dbReference type="PANTHER" id="PTHR24559:SF437">
    <property type="entry name" value="RNA-DIRECTED DNA POLYMERASE HOMOLOG"/>
    <property type="match status" value="1"/>
</dbReference>
<dbReference type="InParanoid" id="A0A3Q7GI16"/>
<feature type="domain" description="Reverse transcriptase" evidence="1">
    <location>
        <begin position="10"/>
        <end position="137"/>
    </location>
</feature>
<dbReference type="STRING" id="4081.A0A3Q7GI16"/>
<dbReference type="InterPro" id="IPR000477">
    <property type="entry name" value="RT_dom"/>
</dbReference>
<reference evidence="2" key="2">
    <citation type="submission" date="2019-01" db="UniProtKB">
        <authorList>
            <consortium name="EnsemblPlants"/>
        </authorList>
    </citation>
    <scope>IDENTIFICATION</scope>
    <source>
        <strain evidence="2">cv. Heinz 1706</strain>
    </source>
</reference>
<evidence type="ECO:0000313" key="2">
    <source>
        <dbReference type="EnsemblPlants" id="Solyc05g017847.1.1"/>
    </source>
</evidence>
<accession>A0A3Q7GI16</accession>
<dbReference type="Pfam" id="PF00078">
    <property type="entry name" value="RVT_1"/>
    <property type="match status" value="1"/>
</dbReference>
<evidence type="ECO:0000313" key="3">
    <source>
        <dbReference type="Proteomes" id="UP000004994"/>
    </source>
</evidence>
<organism evidence="2">
    <name type="scientific">Solanum lycopersicum</name>
    <name type="common">Tomato</name>
    <name type="synonym">Lycopersicon esculentum</name>
    <dbReference type="NCBI Taxonomy" id="4081"/>
    <lineage>
        <taxon>Eukaryota</taxon>
        <taxon>Viridiplantae</taxon>
        <taxon>Streptophyta</taxon>
        <taxon>Embryophyta</taxon>
        <taxon>Tracheophyta</taxon>
        <taxon>Spermatophyta</taxon>
        <taxon>Magnoliopsida</taxon>
        <taxon>eudicotyledons</taxon>
        <taxon>Gunneridae</taxon>
        <taxon>Pentapetalae</taxon>
        <taxon>asterids</taxon>
        <taxon>lamiids</taxon>
        <taxon>Solanales</taxon>
        <taxon>Solanaceae</taxon>
        <taxon>Solanoideae</taxon>
        <taxon>Solaneae</taxon>
        <taxon>Solanum</taxon>
        <taxon>Solanum subgen. Lycopersicon</taxon>
    </lineage>
</organism>
<dbReference type="Proteomes" id="UP000004994">
    <property type="component" value="Chromosome 5"/>
</dbReference>
<dbReference type="Gramene" id="Solyc05g017847.1.1">
    <property type="protein sequence ID" value="Solyc05g017847.1.1"/>
    <property type="gene ID" value="Solyc05g017847.1"/>
</dbReference>
<keyword evidence="3" id="KW-1185">Reference proteome</keyword>
<dbReference type="EnsemblPlants" id="Solyc05g017847.1.1">
    <property type="protein sequence ID" value="Solyc05g017847.1.1"/>
    <property type="gene ID" value="Solyc05g017847.1"/>
</dbReference>
<protein>
    <recommendedName>
        <fullName evidence="1">Reverse transcriptase domain-containing protein</fullName>
    </recommendedName>
</protein>
<dbReference type="SUPFAM" id="SSF56672">
    <property type="entry name" value="DNA/RNA polymerases"/>
    <property type="match status" value="1"/>
</dbReference>
<reference evidence="2" key="1">
    <citation type="journal article" date="2012" name="Nature">
        <title>The tomato genome sequence provides insights into fleshy fruit evolution.</title>
        <authorList>
            <consortium name="Tomato Genome Consortium"/>
        </authorList>
    </citation>
    <scope>NUCLEOTIDE SEQUENCE [LARGE SCALE GENOMIC DNA]</scope>
    <source>
        <strain evidence="2">cv. Heinz 1706</strain>
    </source>
</reference>
<dbReference type="InterPro" id="IPR043502">
    <property type="entry name" value="DNA/RNA_pol_sf"/>
</dbReference>
<name>A0A3Q7GI16_SOLLC</name>
<proteinExistence type="predicted"/>
<dbReference type="AlphaFoldDB" id="A0A3Q7GI16"/>
<dbReference type="InterPro" id="IPR053134">
    <property type="entry name" value="RNA-dir_DNA_polymerase"/>
</dbReference>
<evidence type="ECO:0000259" key="1">
    <source>
        <dbReference type="Pfam" id="PF00078"/>
    </source>
</evidence>
<dbReference type="CDD" id="cd01647">
    <property type="entry name" value="RT_LTR"/>
    <property type="match status" value="1"/>
</dbReference>
<dbReference type="Gene3D" id="3.10.10.10">
    <property type="entry name" value="HIV Type 1 Reverse Transcriptase, subunit A, domain 1"/>
    <property type="match status" value="1"/>
</dbReference>
<dbReference type="PANTHER" id="PTHR24559">
    <property type="entry name" value="TRANSPOSON TY3-I GAG-POL POLYPROTEIN"/>
    <property type="match status" value="1"/>
</dbReference>
<dbReference type="Gene3D" id="3.30.70.270">
    <property type="match status" value="1"/>
</dbReference>
<dbReference type="InterPro" id="IPR043128">
    <property type="entry name" value="Rev_trsase/Diguanyl_cyclase"/>
</dbReference>